<dbReference type="EMBL" id="JAGSXJ010000001">
    <property type="protein sequence ID" value="KAH6697452.1"/>
    <property type="molecule type" value="Genomic_DNA"/>
</dbReference>
<feature type="compositionally biased region" description="Low complexity" evidence="1">
    <location>
        <begin position="150"/>
        <end position="172"/>
    </location>
</feature>
<feature type="compositionally biased region" description="Polar residues" evidence="1">
    <location>
        <begin position="118"/>
        <end position="140"/>
    </location>
</feature>
<keyword evidence="3" id="KW-1185">Reference proteome</keyword>
<name>A0A9P8VN16_9PEZI</name>
<protein>
    <submittedName>
        <fullName evidence="2">Uncharacterized protein</fullName>
    </submittedName>
</protein>
<proteinExistence type="predicted"/>
<evidence type="ECO:0000313" key="3">
    <source>
        <dbReference type="Proteomes" id="UP000770015"/>
    </source>
</evidence>
<organism evidence="2 3">
    <name type="scientific">Plectosphaerella plurivora</name>
    <dbReference type="NCBI Taxonomy" id="936078"/>
    <lineage>
        <taxon>Eukaryota</taxon>
        <taxon>Fungi</taxon>
        <taxon>Dikarya</taxon>
        <taxon>Ascomycota</taxon>
        <taxon>Pezizomycotina</taxon>
        <taxon>Sordariomycetes</taxon>
        <taxon>Hypocreomycetidae</taxon>
        <taxon>Glomerellales</taxon>
        <taxon>Plectosphaerellaceae</taxon>
        <taxon>Plectosphaerella</taxon>
    </lineage>
</organism>
<dbReference type="AlphaFoldDB" id="A0A9P8VN16"/>
<evidence type="ECO:0000256" key="1">
    <source>
        <dbReference type="SAM" id="MobiDB-lite"/>
    </source>
</evidence>
<reference evidence="2" key="1">
    <citation type="journal article" date="2021" name="Nat. Commun.">
        <title>Genetic determinants of endophytism in the Arabidopsis root mycobiome.</title>
        <authorList>
            <person name="Mesny F."/>
            <person name="Miyauchi S."/>
            <person name="Thiergart T."/>
            <person name="Pickel B."/>
            <person name="Atanasova L."/>
            <person name="Karlsson M."/>
            <person name="Huettel B."/>
            <person name="Barry K.W."/>
            <person name="Haridas S."/>
            <person name="Chen C."/>
            <person name="Bauer D."/>
            <person name="Andreopoulos W."/>
            <person name="Pangilinan J."/>
            <person name="LaButti K."/>
            <person name="Riley R."/>
            <person name="Lipzen A."/>
            <person name="Clum A."/>
            <person name="Drula E."/>
            <person name="Henrissat B."/>
            <person name="Kohler A."/>
            <person name="Grigoriev I.V."/>
            <person name="Martin F.M."/>
            <person name="Hacquard S."/>
        </authorList>
    </citation>
    <scope>NUCLEOTIDE SEQUENCE</scope>
    <source>
        <strain evidence="2">MPI-SDFR-AT-0117</strain>
    </source>
</reference>
<dbReference type="Proteomes" id="UP000770015">
    <property type="component" value="Unassembled WGS sequence"/>
</dbReference>
<gene>
    <name evidence="2" type="ORF">F5X68DRAFT_226824</name>
</gene>
<feature type="region of interest" description="Disordered" evidence="1">
    <location>
        <begin position="115"/>
        <end position="204"/>
    </location>
</feature>
<feature type="compositionally biased region" description="Low complexity" evidence="1">
    <location>
        <begin position="57"/>
        <end position="71"/>
    </location>
</feature>
<comment type="caution">
    <text evidence="2">The sequence shown here is derived from an EMBL/GenBank/DDBJ whole genome shotgun (WGS) entry which is preliminary data.</text>
</comment>
<evidence type="ECO:0000313" key="2">
    <source>
        <dbReference type="EMBL" id="KAH6697452.1"/>
    </source>
</evidence>
<feature type="compositionally biased region" description="Pro residues" evidence="1">
    <location>
        <begin position="31"/>
        <end position="48"/>
    </location>
</feature>
<feature type="compositionally biased region" description="Polar residues" evidence="1">
    <location>
        <begin position="179"/>
        <end position="188"/>
    </location>
</feature>
<accession>A0A9P8VN16</accession>
<dbReference type="OrthoDB" id="5380416at2759"/>
<feature type="region of interest" description="Disordered" evidence="1">
    <location>
        <begin position="23"/>
        <end position="102"/>
    </location>
</feature>
<sequence length="229" mass="23706">MSATTSTAGAKRFELPALNFNFSSLTEGTNIPPPPDSPVEKAPTPPKTPVAADKRVAAANGSATAKAANGSPAPINPHAGTKRPADDTPLSPASSSKAGSIRRLFSRNLLNNAYAEGETQSNGSNGTAPSNRPMSRSNGSILDEKKTRRGSGFFRRFTGGGNTTNNTTVNGNAVHRPSNLYQNSNGSASKAEVVRGPPPPMIPELSALESKVDVHDGGSLGSDLFKNIK</sequence>